<name>A0A562SU89_9HYPH</name>
<evidence type="ECO:0000313" key="3">
    <source>
        <dbReference type="Proteomes" id="UP000320593"/>
    </source>
</evidence>
<proteinExistence type="predicted"/>
<dbReference type="EMBL" id="VLLF01000007">
    <property type="protein sequence ID" value="TWI84852.1"/>
    <property type="molecule type" value="Genomic_DNA"/>
</dbReference>
<dbReference type="Proteomes" id="UP000320593">
    <property type="component" value="Unassembled WGS sequence"/>
</dbReference>
<organism evidence="2 3">
    <name type="scientific">Roseibium hamelinense</name>
    <dbReference type="NCBI Taxonomy" id="150831"/>
    <lineage>
        <taxon>Bacteria</taxon>
        <taxon>Pseudomonadati</taxon>
        <taxon>Pseudomonadota</taxon>
        <taxon>Alphaproteobacteria</taxon>
        <taxon>Hyphomicrobiales</taxon>
        <taxon>Stappiaceae</taxon>
        <taxon>Roseibium</taxon>
    </lineage>
</organism>
<dbReference type="AlphaFoldDB" id="A0A562SU89"/>
<reference evidence="2 3" key="1">
    <citation type="submission" date="2019-07" db="EMBL/GenBank/DDBJ databases">
        <title>Genomic Encyclopedia of Archaeal and Bacterial Type Strains, Phase II (KMG-II): from individual species to whole genera.</title>
        <authorList>
            <person name="Goeker M."/>
        </authorList>
    </citation>
    <scope>NUCLEOTIDE SEQUENCE [LARGE SCALE GENOMIC DNA]</scope>
    <source>
        <strain evidence="2 3">ATCC BAA-252</strain>
    </source>
</reference>
<keyword evidence="3" id="KW-1185">Reference proteome</keyword>
<keyword evidence="1" id="KW-1133">Transmembrane helix</keyword>
<keyword evidence="1" id="KW-0812">Transmembrane</keyword>
<evidence type="ECO:0000256" key="1">
    <source>
        <dbReference type="SAM" id="Phobius"/>
    </source>
</evidence>
<keyword evidence="1" id="KW-0472">Membrane</keyword>
<gene>
    <name evidence="2" type="ORF">JM93_03189</name>
</gene>
<protein>
    <submittedName>
        <fullName evidence="2">Uncharacterized protein</fullName>
    </submittedName>
</protein>
<feature type="transmembrane region" description="Helical" evidence="1">
    <location>
        <begin position="21"/>
        <end position="40"/>
    </location>
</feature>
<sequence>MRRERKTAGTYNERTLIIKIAAFEILIKFLYAIFINYLYFSFPIKIVRKFINYEISCKLEKQRVSSDAWNGYKSK</sequence>
<comment type="caution">
    <text evidence="2">The sequence shown here is derived from an EMBL/GenBank/DDBJ whole genome shotgun (WGS) entry which is preliminary data.</text>
</comment>
<accession>A0A562SU89</accession>
<evidence type="ECO:0000313" key="2">
    <source>
        <dbReference type="EMBL" id="TWI84852.1"/>
    </source>
</evidence>